<evidence type="ECO:0000256" key="3">
    <source>
        <dbReference type="ARBA" id="ARBA00023033"/>
    </source>
</evidence>
<dbReference type="SUPFAM" id="SSF51905">
    <property type="entry name" value="FAD/NAD(P)-binding domain"/>
    <property type="match status" value="1"/>
</dbReference>
<proteinExistence type="inferred from homology"/>
<accession>A0A9Q8P4C0</accession>
<gene>
    <name evidence="5" type="ORF">CLAFUR5_01011</name>
</gene>
<sequence length="129" mass="14502">MAQGAAQSTEDAATLAAALRSHDDLHHAWEAYEARRKPRAAYIARNTRVLQEWLHLEDGPAREARDEMMGHDNESSPVFWGSAARKDWLFSHDASRLAQTPEAIPPLPPRPPKEASVYDRKRHSGRGNL</sequence>
<evidence type="ECO:0000256" key="4">
    <source>
        <dbReference type="SAM" id="MobiDB-lite"/>
    </source>
</evidence>
<dbReference type="EMBL" id="CP090163">
    <property type="protein sequence ID" value="UJO12661.1"/>
    <property type="molecule type" value="Genomic_DNA"/>
</dbReference>
<dbReference type="PANTHER" id="PTHR13789">
    <property type="entry name" value="MONOOXYGENASE"/>
    <property type="match status" value="1"/>
</dbReference>
<evidence type="ECO:0000256" key="2">
    <source>
        <dbReference type="ARBA" id="ARBA00023002"/>
    </source>
</evidence>
<keyword evidence="6" id="KW-1185">Reference proteome</keyword>
<dbReference type="Gene3D" id="3.50.50.60">
    <property type="entry name" value="FAD/NAD(P)-binding domain"/>
    <property type="match status" value="1"/>
</dbReference>
<dbReference type="Proteomes" id="UP000756132">
    <property type="component" value="Chromosome 1"/>
</dbReference>
<dbReference type="KEGG" id="ffu:CLAFUR5_01011"/>
<evidence type="ECO:0000256" key="1">
    <source>
        <dbReference type="ARBA" id="ARBA00007992"/>
    </source>
</evidence>
<dbReference type="AlphaFoldDB" id="A0A9Q8P4C0"/>
<organism evidence="5 6">
    <name type="scientific">Passalora fulva</name>
    <name type="common">Tomato leaf mold</name>
    <name type="synonym">Cladosporium fulvum</name>
    <dbReference type="NCBI Taxonomy" id="5499"/>
    <lineage>
        <taxon>Eukaryota</taxon>
        <taxon>Fungi</taxon>
        <taxon>Dikarya</taxon>
        <taxon>Ascomycota</taxon>
        <taxon>Pezizomycotina</taxon>
        <taxon>Dothideomycetes</taxon>
        <taxon>Dothideomycetidae</taxon>
        <taxon>Mycosphaerellales</taxon>
        <taxon>Mycosphaerellaceae</taxon>
        <taxon>Fulvia</taxon>
    </lineage>
</organism>
<dbReference type="GeneID" id="71980889"/>
<reference evidence="5" key="2">
    <citation type="journal article" date="2022" name="Microb. Genom.">
        <title>A chromosome-scale genome assembly of the tomato pathogen Cladosporium fulvum reveals a compartmentalized genome architecture and the presence of a dispensable chromosome.</title>
        <authorList>
            <person name="Zaccaron A.Z."/>
            <person name="Chen L.H."/>
            <person name="Samaras A."/>
            <person name="Stergiopoulos I."/>
        </authorList>
    </citation>
    <scope>NUCLEOTIDE SEQUENCE</scope>
    <source>
        <strain evidence="5">Race5_Kim</strain>
    </source>
</reference>
<keyword evidence="3" id="KW-0503">Monooxygenase</keyword>
<keyword evidence="2" id="KW-0560">Oxidoreductase</keyword>
<reference evidence="5" key="1">
    <citation type="submission" date="2021-12" db="EMBL/GenBank/DDBJ databases">
        <authorList>
            <person name="Zaccaron A."/>
            <person name="Stergiopoulos I."/>
        </authorList>
    </citation>
    <scope>NUCLEOTIDE SEQUENCE</scope>
    <source>
        <strain evidence="5">Race5_Kim</strain>
    </source>
</reference>
<dbReference type="RefSeq" id="XP_047757027.1">
    <property type="nucleotide sequence ID" value="XM_047900159.1"/>
</dbReference>
<feature type="region of interest" description="Disordered" evidence="4">
    <location>
        <begin position="97"/>
        <end position="129"/>
    </location>
</feature>
<dbReference type="PANTHER" id="PTHR13789:SF309">
    <property type="entry name" value="PUTATIVE (AFU_ORTHOLOGUE AFUA_6G14510)-RELATED"/>
    <property type="match status" value="1"/>
</dbReference>
<comment type="similarity">
    <text evidence="1">Belongs to the paxM FAD-dependent monooxygenase family.</text>
</comment>
<dbReference type="OrthoDB" id="16820at2759"/>
<dbReference type="GO" id="GO:0004497">
    <property type="term" value="F:monooxygenase activity"/>
    <property type="evidence" value="ECO:0007669"/>
    <property type="project" value="UniProtKB-KW"/>
</dbReference>
<evidence type="ECO:0008006" key="7">
    <source>
        <dbReference type="Google" id="ProtNLM"/>
    </source>
</evidence>
<dbReference type="InterPro" id="IPR050493">
    <property type="entry name" value="FAD-dep_Monooxygenase_BioMet"/>
</dbReference>
<evidence type="ECO:0000313" key="6">
    <source>
        <dbReference type="Proteomes" id="UP000756132"/>
    </source>
</evidence>
<protein>
    <recommendedName>
        <fullName evidence="7">FAD-binding domain-containing protein</fullName>
    </recommendedName>
</protein>
<evidence type="ECO:0000313" key="5">
    <source>
        <dbReference type="EMBL" id="UJO12661.1"/>
    </source>
</evidence>
<feature type="compositionally biased region" description="Basic residues" evidence="4">
    <location>
        <begin position="120"/>
        <end position="129"/>
    </location>
</feature>
<dbReference type="InterPro" id="IPR036188">
    <property type="entry name" value="FAD/NAD-bd_sf"/>
</dbReference>
<name>A0A9Q8P4C0_PASFU</name>